<dbReference type="NCBIfam" id="TIGR02228">
    <property type="entry name" value="sigpep_I_arch"/>
    <property type="match status" value="1"/>
</dbReference>
<feature type="transmembrane region" description="Helical" evidence="6">
    <location>
        <begin position="141"/>
        <end position="161"/>
    </location>
</feature>
<reference evidence="8 9" key="1">
    <citation type="journal article" date="2019" name="Int. J. Syst. Evol. Microbiol.">
        <title>The Global Catalogue of Microorganisms (GCM) 10K type strain sequencing project: providing services to taxonomists for standard genome sequencing and annotation.</title>
        <authorList>
            <consortium name="The Broad Institute Genomics Platform"/>
            <consortium name="The Broad Institute Genome Sequencing Center for Infectious Disease"/>
            <person name="Wu L."/>
            <person name="Ma J."/>
        </authorList>
    </citation>
    <scope>NUCLEOTIDE SEQUENCE [LARGE SCALE GENOMIC DNA]</scope>
    <source>
        <strain evidence="8 9">SKJ47</strain>
    </source>
</reference>
<protein>
    <submittedName>
        <fullName evidence="8">Signal peptidase I</fullName>
        <ecNumber evidence="8">3.4.21.89</ecNumber>
    </submittedName>
</protein>
<dbReference type="AlphaFoldDB" id="A0ABD5UUJ5"/>
<feature type="domain" description="Peptidase S26" evidence="7">
    <location>
        <begin position="17"/>
        <end position="91"/>
    </location>
</feature>
<evidence type="ECO:0000256" key="2">
    <source>
        <dbReference type="ARBA" id="ARBA00022692"/>
    </source>
</evidence>
<organism evidence="8 9">
    <name type="scientific">Halopenitus salinus</name>
    <dbReference type="NCBI Taxonomy" id="1198295"/>
    <lineage>
        <taxon>Archaea</taxon>
        <taxon>Methanobacteriati</taxon>
        <taxon>Methanobacteriota</taxon>
        <taxon>Stenosarchaea group</taxon>
        <taxon>Halobacteria</taxon>
        <taxon>Halobacteriales</taxon>
        <taxon>Haloferacaceae</taxon>
        <taxon>Halopenitus</taxon>
    </lineage>
</organism>
<feature type="transmembrane region" description="Helical" evidence="6">
    <location>
        <begin position="260"/>
        <end position="280"/>
    </location>
</feature>
<dbReference type="RefSeq" id="WP_379743645.1">
    <property type="nucleotide sequence ID" value="NZ_JBHSVN010000001.1"/>
</dbReference>
<dbReference type="SUPFAM" id="SSF51306">
    <property type="entry name" value="LexA/Signal peptidase"/>
    <property type="match status" value="1"/>
</dbReference>
<feature type="compositionally biased region" description="Low complexity" evidence="5">
    <location>
        <begin position="177"/>
        <end position="196"/>
    </location>
</feature>
<dbReference type="GO" id="GO:0016020">
    <property type="term" value="C:membrane"/>
    <property type="evidence" value="ECO:0007669"/>
    <property type="project" value="UniProtKB-SubCell"/>
</dbReference>
<keyword evidence="3 6" id="KW-1133">Transmembrane helix</keyword>
<evidence type="ECO:0000313" key="9">
    <source>
        <dbReference type="Proteomes" id="UP001596296"/>
    </source>
</evidence>
<evidence type="ECO:0000256" key="6">
    <source>
        <dbReference type="SAM" id="Phobius"/>
    </source>
</evidence>
<dbReference type="InterPro" id="IPR001733">
    <property type="entry name" value="Peptidase_S26B"/>
</dbReference>
<evidence type="ECO:0000313" key="8">
    <source>
        <dbReference type="EMBL" id="MFC6892788.1"/>
    </source>
</evidence>
<evidence type="ECO:0000259" key="7">
    <source>
        <dbReference type="Pfam" id="PF10502"/>
    </source>
</evidence>
<dbReference type="InterPro" id="IPR036286">
    <property type="entry name" value="LexA/Signal_pep-like_sf"/>
</dbReference>
<dbReference type="Gene3D" id="2.10.109.10">
    <property type="entry name" value="Umud Fragment, subunit A"/>
    <property type="match status" value="1"/>
</dbReference>
<evidence type="ECO:0000256" key="5">
    <source>
        <dbReference type="SAM" id="MobiDB-lite"/>
    </source>
</evidence>
<dbReference type="Proteomes" id="UP001596296">
    <property type="component" value="Unassembled WGS sequence"/>
</dbReference>
<feature type="compositionally biased region" description="Low complexity" evidence="5">
    <location>
        <begin position="332"/>
        <end position="353"/>
    </location>
</feature>
<proteinExistence type="predicted"/>
<evidence type="ECO:0000256" key="3">
    <source>
        <dbReference type="ARBA" id="ARBA00022989"/>
    </source>
</evidence>
<keyword evidence="9" id="KW-1185">Reference proteome</keyword>
<name>A0ABD5UUJ5_9EURY</name>
<dbReference type="GO" id="GO:0009003">
    <property type="term" value="F:signal peptidase activity"/>
    <property type="evidence" value="ECO:0007669"/>
    <property type="project" value="UniProtKB-EC"/>
</dbReference>
<dbReference type="Pfam" id="PF10502">
    <property type="entry name" value="Peptidase_S26"/>
    <property type="match status" value="1"/>
</dbReference>
<feature type="compositionally biased region" description="Basic and acidic residues" evidence="5">
    <location>
        <begin position="363"/>
        <end position="381"/>
    </location>
</feature>
<keyword evidence="4 6" id="KW-0472">Membrane</keyword>
<sequence length="399" mass="40124">MNRSTVVRGLGLLVLLAVVIPFVIYAVPGVIGAEHSFVVLTGSMAPAIQPGDVVIVDETDPGAVGTGDVITFVREGSETPVTHRVVGVQGEGADRQFETKGDANEDVDASTVPAGNVLGTVLVTIPYIGYVIQAVNSREGFLLLVAIPIGLLIVTELWSLLAASRGASQGGSDAEADGSATTGASTAAATDSDATAVDSDAATATGAAAGGDRNLEATTAVEEPDEDVVLTENDLQLSTGVLVLVTPYCVYIAWELQTSLSIAVAFAAVLSTLAIGGAMVSMRLSGGESDEDDGTDVDPEADSDGSNETDEARGADGTPEIVDSGTGGTDGAGSLTDGGDPAGSDPDPESAASIDGATQSTEAKAEDRVEIPVENGARVDESAMGAARDTTGRNGEDQK</sequence>
<feature type="compositionally biased region" description="Acidic residues" evidence="5">
    <location>
        <begin position="288"/>
        <end position="309"/>
    </location>
</feature>
<comment type="caution">
    <text evidence="8">The sequence shown here is derived from an EMBL/GenBank/DDBJ whole genome shotgun (WGS) entry which is preliminary data.</text>
</comment>
<accession>A0ABD5UUJ5</accession>
<feature type="region of interest" description="Disordered" evidence="5">
    <location>
        <begin position="285"/>
        <end position="399"/>
    </location>
</feature>
<feature type="compositionally biased region" description="Basic and acidic residues" evidence="5">
    <location>
        <begin position="390"/>
        <end position="399"/>
    </location>
</feature>
<evidence type="ECO:0000256" key="4">
    <source>
        <dbReference type="ARBA" id="ARBA00023136"/>
    </source>
</evidence>
<dbReference type="EC" id="3.4.21.89" evidence="8"/>
<gene>
    <name evidence="8" type="ORF">ACFQE9_09245</name>
</gene>
<feature type="transmembrane region" description="Helical" evidence="6">
    <location>
        <begin position="235"/>
        <end position="254"/>
    </location>
</feature>
<keyword evidence="8" id="KW-0378">Hydrolase</keyword>
<dbReference type="InterPro" id="IPR019533">
    <property type="entry name" value="Peptidase_S26"/>
</dbReference>
<dbReference type="PANTHER" id="PTHR10806">
    <property type="entry name" value="SIGNAL PEPTIDASE COMPLEX CATALYTIC SUBUNIT SEC11"/>
    <property type="match status" value="1"/>
</dbReference>
<evidence type="ECO:0000256" key="1">
    <source>
        <dbReference type="ARBA" id="ARBA00004370"/>
    </source>
</evidence>
<dbReference type="EMBL" id="JBHSXL010000008">
    <property type="protein sequence ID" value="MFC6892788.1"/>
    <property type="molecule type" value="Genomic_DNA"/>
</dbReference>
<comment type="subcellular location">
    <subcellularLocation>
        <location evidence="1">Membrane</location>
    </subcellularLocation>
</comment>
<dbReference type="CDD" id="cd06530">
    <property type="entry name" value="S26_SPase_I"/>
    <property type="match status" value="1"/>
</dbReference>
<feature type="region of interest" description="Disordered" evidence="5">
    <location>
        <begin position="170"/>
        <end position="196"/>
    </location>
</feature>
<keyword evidence="2 6" id="KW-0812">Transmembrane</keyword>
<dbReference type="PANTHER" id="PTHR10806:SF6">
    <property type="entry name" value="SIGNAL PEPTIDASE COMPLEX CATALYTIC SUBUNIT SEC11"/>
    <property type="match status" value="1"/>
</dbReference>